<dbReference type="SUPFAM" id="SSF51126">
    <property type="entry name" value="Pectin lyase-like"/>
    <property type="match status" value="1"/>
</dbReference>
<dbReference type="NCBIfam" id="TIGR03804">
    <property type="entry name" value="para_beta_helix"/>
    <property type="match status" value="2"/>
</dbReference>
<evidence type="ECO:0000256" key="4">
    <source>
        <dbReference type="SAM" id="SignalP"/>
    </source>
</evidence>
<evidence type="ECO:0000256" key="2">
    <source>
        <dbReference type="ARBA" id="ARBA00022737"/>
    </source>
</evidence>
<dbReference type="RefSeq" id="WP_136902174.1">
    <property type="nucleotide sequence ID" value="NZ_SUME01000006.1"/>
</dbReference>
<dbReference type="NCBIfam" id="TIGR04247">
    <property type="entry name" value="NosD_copper_fam"/>
    <property type="match status" value="1"/>
</dbReference>
<reference evidence="6 7" key="1">
    <citation type="submission" date="2019-04" db="EMBL/GenBank/DDBJ databases">
        <title>Sphingobacterium olei sp. nov., isolated from oil-contaminated soil.</title>
        <authorList>
            <person name="Liu B."/>
        </authorList>
    </citation>
    <scope>NUCLEOTIDE SEQUENCE [LARGE SCALE GENOMIC DNA]</scope>
    <source>
        <strain evidence="6 7">HAL-9</strain>
    </source>
</reference>
<keyword evidence="3" id="KW-0833">Ubl conjugation pathway</keyword>
<comment type="pathway">
    <text evidence="1">Protein modification; protein ubiquitination.</text>
</comment>
<dbReference type="EMBL" id="SUME01000006">
    <property type="protein sequence ID" value="TJZ54814.1"/>
    <property type="molecule type" value="Genomic_DNA"/>
</dbReference>
<dbReference type="SMART" id="SM00710">
    <property type="entry name" value="PbH1"/>
    <property type="match status" value="9"/>
</dbReference>
<dbReference type="OrthoDB" id="9767990at2"/>
<dbReference type="PANTHER" id="PTHR22990:SF15">
    <property type="entry name" value="F-BOX ONLY PROTEIN 10"/>
    <property type="match status" value="1"/>
</dbReference>
<proteinExistence type="predicted"/>
<comment type="caution">
    <text evidence="6">The sequence shown here is derived from an EMBL/GenBank/DDBJ whole genome shotgun (WGS) entry which is preliminary data.</text>
</comment>
<evidence type="ECO:0000313" key="7">
    <source>
        <dbReference type="Proteomes" id="UP000306808"/>
    </source>
</evidence>
<dbReference type="Gene3D" id="2.160.20.10">
    <property type="entry name" value="Single-stranded right-handed beta-helix, Pectin lyase-like"/>
    <property type="match status" value="2"/>
</dbReference>
<dbReference type="InterPro" id="IPR012334">
    <property type="entry name" value="Pectin_lyas_fold"/>
</dbReference>
<keyword evidence="4" id="KW-0732">Signal</keyword>
<organism evidence="6 7">
    <name type="scientific">Sphingobacterium olei</name>
    <dbReference type="NCBI Taxonomy" id="2571155"/>
    <lineage>
        <taxon>Bacteria</taxon>
        <taxon>Pseudomonadati</taxon>
        <taxon>Bacteroidota</taxon>
        <taxon>Sphingobacteriia</taxon>
        <taxon>Sphingobacteriales</taxon>
        <taxon>Sphingobacteriaceae</taxon>
        <taxon>Sphingobacterium</taxon>
    </lineage>
</organism>
<dbReference type="InterPro" id="IPR022441">
    <property type="entry name" value="Para_beta_helix_rpt-2"/>
</dbReference>
<gene>
    <name evidence="6" type="primary">nosD</name>
    <name evidence="6" type="ORF">FAZ15_15180</name>
</gene>
<keyword evidence="2" id="KW-0677">Repeat</keyword>
<accession>A0A4U0NX31</accession>
<dbReference type="InterPro" id="IPR007742">
    <property type="entry name" value="NosD_dom"/>
</dbReference>
<feature type="chain" id="PRO_5020223201" evidence="4">
    <location>
        <begin position="24"/>
        <end position="415"/>
    </location>
</feature>
<evidence type="ECO:0000313" key="6">
    <source>
        <dbReference type="EMBL" id="TJZ54814.1"/>
    </source>
</evidence>
<dbReference type="InterPro" id="IPR006626">
    <property type="entry name" value="PbH1"/>
</dbReference>
<dbReference type="Pfam" id="PF05048">
    <property type="entry name" value="NosD"/>
    <property type="match status" value="2"/>
</dbReference>
<dbReference type="AlphaFoldDB" id="A0A4U0NX31"/>
<dbReference type="PANTHER" id="PTHR22990">
    <property type="entry name" value="F-BOX ONLY PROTEIN"/>
    <property type="match status" value="1"/>
</dbReference>
<dbReference type="InterPro" id="IPR006633">
    <property type="entry name" value="Carb-bd_sugar_hydrolysis-dom"/>
</dbReference>
<evidence type="ECO:0000259" key="5">
    <source>
        <dbReference type="SMART" id="SM00722"/>
    </source>
</evidence>
<dbReference type="InterPro" id="IPR011050">
    <property type="entry name" value="Pectin_lyase_fold/virulence"/>
</dbReference>
<feature type="domain" description="Carbohydrate-binding/sugar hydrolysis" evidence="5">
    <location>
        <begin position="44"/>
        <end position="191"/>
    </location>
</feature>
<sequence>MNGYLLYILNLCVCLMVAGTSCAATIHIGKQKAVRSIRQAIEQATDGDTLYVHAGLYREGNLQIRKKIVIIGVGNPIIDGEKKYEPIAIYSSHVTIKGLTVKRSGQSSINDIAGIKIYDTHHVTLIDNILKDNFFGIYVQASKKCMFQNNRLQAYGKTEQLTGNGIHAWKSDSLEISGNQITGHRDGIYLEFVTHTDVRNNLSLKNLRYGLHFMFSHDNGYYHNTFRHNGAGVAVMYTKRVRMEHNIFEENWGDAAYALLLKDITDSHILHNTFSHNTTGIFMEGSNRMQIVYNLFQGNGWGLKIQSSCMDNVLTSNNFVCNTFDVATNGSLMLNRIERNYWDKYEGYDLDKDGQGDVPYRPVSLFSMIVERYPTAMLLFRSFMVTLFDRTERVLPSLTPEHLKDDSPLMKLVAL</sequence>
<protein>
    <submittedName>
        <fullName evidence="6">Nitrous oxide reductase family maturation protein NosD</fullName>
    </submittedName>
</protein>
<dbReference type="Proteomes" id="UP000306808">
    <property type="component" value="Unassembled WGS sequence"/>
</dbReference>
<evidence type="ECO:0000256" key="1">
    <source>
        <dbReference type="ARBA" id="ARBA00004906"/>
    </source>
</evidence>
<dbReference type="InterPro" id="IPR026464">
    <property type="entry name" value="NosD_copper_fam"/>
</dbReference>
<keyword evidence="7" id="KW-1185">Reference proteome</keyword>
<dbReference type="SMART" id="SM00722">
    <property type="entry name" value="CASH"/>
    <property type="match status" value="1"/>
</dbReference>
<name>A0A4U0NX31_9SPHI</name>
<feature type="signal peptide" evidence="4">
    <location>
        <begin position="1"/>
        <end position="23"/>
    </location>
</feature>
<evidence type="ECO:0000256" key="3">
    <source>
        <dbReference type="ARBA" id="ARBA00022786"/>
    </source>
</evidence>
<dbReference type="InterPro" id="IPR051550">
    <property type="entry name" value="SCF-Subunits/Alg-Epimerases"/>
</dbReference>